<dbReference type="Gene3D" id="1.20.1560.10">
    <property type="entry name" value="ABC transporter type 1, transmembrane domain"/>
    <property type="match status" value="2"/>
</dbReference>
<dbReference type="InterPro" id="IPR039421">
    <property type="entry name" value="Type_1_exporter"/>
</dbReference>
<dbReference type="FunFam" id="3.40.50.300:FF:000967">
    <property type="entry name" value="ABC multidrug transporter mdr4"/>
    <property type="match status" value="1"/>
</dbReference>
<dbReference type="STRING" id="1442369.A0A0D2IEM5"/>
<dbReference type="GeneID" id="25297503"/>
<feature type="transmembrane region" description="Helical" evidence="11">
    <location>
        <begin position="797"/>
        <end position="815"/>
    </location>
</feature>
<dbReference type="InterPro" id="IPR003593">
    <property type="entry name" value="AAA+_ATPase"/>
</dbReference>
<comment type="similarity">
    <text evidence="2">Belongs to the ABC transporter superfamily. ABCB family. Multidrug resistance exporter (TC 3.A.1.201) subfamily.</text>
</comment>
<dbReference type="GO" id="GO:0005524">
    <property type="term" value="F:ATP binding"/>
    <property type="evidence" value="ECO:0007669"/>
    <property type="project" value="UniProtKB-KW"/>
</dbReference>
<dbReference type="RefSeq" id="XP_013268842.1">
    <property type="nucleotide sequence ID" value="XM_013413388.1"/>
</dbReference>
<dbReference type="PANTHER" id="PTHR43394:SF1">
    <property type="entry name" value="ATP-BINDING CASSETTE SUB-FAMILY B MEMBER 10, MITOCHONDRIAL"/>
    <property type="match status" value="1"/>
</dbReference>
<name>A0A0D2IEM5_9EURO</name>
<evidence type="ECO:0000256" key="8">
    <source>
        <dbReference type="ARBA" id="ARBA00023136"/>
    </source>
</evidence>
<dbReference type="InterPro" id="IPR011527">
    <property type="entry name" value="ABC1_TM_dom"/>
</dbReference>
<feature type="transmembrane region" description="Helical" evidence="11">
    <location>
        <begin position="873"/>
        <end position="899"/>
    </location>
</feature>
<dbReference type="FunFam" id="1.20.1560.10:FF:000057">
    <property type="entry name" value="ABC multidrug transporter SitT"/>
    <property type="match status" value="1"/>
</dbReference>
<feature type="transmembrane region" description="Helical" evidence="11">
    <location>
        <begin position="302"/>
        <end position="320"/>
    </location>
</feature>
<feature type="domain" description="ABC transporter" evidence="12">
    <location>
        <begin position="363"/>
        <end position="607"/>
    </location>
</feature>
<evidence type="ECO:0000256" key="3">
    <source>
        <dbReference type="ARBA" id="ARBA00022448"/>
    </source>
</evidence>
<feature type="transmembrane region" description="Helical" evidence="11">
    <location>
        <begin position="184"/>
        <end position="209"/>
    </location>
</feature>
<dbReference type="InterPro" id="IPR003439">
    <property type="entry name" value="ABC_transporter-like_ATP-bd"/>
</dbReference>
<proteinExistence type="inferred from homology"/>
<dbReference type="GO" id="GO:0015421">
    <property type="term" value="F:ABC-type oligopeptide transporter activity"/>
    <property type="evidence" value="ECO:0007669"/>
    <property type="project" value="TreeGrafter"/>
</dbReference>
<feature type="transmembrane region" description="Helical" evidence="11">
    <location>
        <begin position="692"/>
        <end position="718"/>
    </location>
</feature>
<evidence type="ECO:0000256" key="7">
    <source>
        <dbReference type="ARBA" id="ARBA00022989"/>
    </source>
</evidence>
<dbReference type="SUPFAM" id="SSF52540">
    <property type="entry name" value="P-loop containing nucleoside triphosphate hydrolases"/>
    <property type="match status" value="2"/>
</dbReference>
<feature type="domain" description="ABC transmembrane type-1" evidence="13">
    <location>
        <begin position="133"/>
        <end position="326"/>
    </location>
</feature>
<dbReference type="PROSITE" id="PS50929">
    <property type="entry name" value="ABC_TM1F"/>
    <property type="match status" value="2"/>
</dbReference>
<feature type="region of interest" description="Disordered" evidence="10">
    <location>
        <begin position="1"/>
        <end position="29"/>
    </location>
</feature>
<dbReference type="Pfam" id="PF00005">
    <property type="entry name" value="ABC_tran"/>
    <property type="match status" value="2"/>
</dbReference>
<gene>
    <name evidence="14" type="ORF">Z518_09432</name>
</gene>
<dbReference type="Gene3D" id="3.40.50.300">
    <property type="entry name" value="P-loop containing nucleotide triphosphate hydrolases"/>
    <property type="match status" value="2"/>
</dbReference>
<dbReference type="InterPro" id="IPR027417">
    <property type="entry name" value="P-loop_NTPase"/>
</dbReference>
<dbReference type="InterPro" id="IPR017871">
    <property type="entry name" value="ABC_transporter-like_CS"/>
</dbReference>
<evidence type="ECO:0000313" key="14">
    <source>
        <dbReference type="EMBL" id="KIX01706.1"/>
    </source>
</evidence>
<keyword evidence="7 11" id="KW-1133">Transmembrane helix</keyword>
<evidence type="ECO:0000256" key="11">
    <source>
        <dbReference type="SAM" id="Phobius"/>
    </source>
</evidence>
<dbReference type="GO" id="GO:0005743">
    <property type="term" value="C:mitochondrial inner membrane"/>
    <property type="evidence" value="ECO:0007669"/>
    <property type="project" value="TreeGrafter"/>
</dbReference>
<dbReference type="PROSITE" id="PS50893">
    <property type="entry name" value="ABC_TRANSPORTER_2"/>
    <property type="match status" value="2"/>
</dbReference>
<keyword evidence="15" id="KW-1185">Reference proteome</keyword>
<dbReference type="FunFam" id="3.40.50.300:FF:000913">
    <property type="entry name" value="ABC multidrug transporter SitT"/>
    <property type="match status" value="1"/>
</dbReference>
<keyword evidence="5" id="KW-0547">Nucleotide-binding</keyword>
<evidence type="ECO:0000256" key="2">
    <source>
        <dbReference type="ARBA" id="ARBA00007577"/>
    </source>
</evidence>
<feature type="transmembrane region" description="Helical" evidence="11">
    <location>
        <begin position="647"/>
        <end position="672"/>
    </location>
</feature>
<dbReference type="SMART" id="SM00382">
    <property type="entry name" value="AAA"/>
    <property type="match status" value="2"/>
</dbReference>
<feature type="transmembrane region" description="Helical" evidence="11">
    <location>
        <begin position="911"/>
        <end position="931"/>
    </location>
</feature>
<evidence type="ECO:0000259" key="12">
    <source>
        <dbReference type="PROSITE" id="PS50893"/>
    </source>
</evidence>
<dbReference type="Pfam" id="PF00664">
    <property type="entry name" value="ABC_membrane"/>
    <property type="match status" value="2"/>
</dbReference>
<evidence type="ECO:0000313" key="15">
    <source>
        <dbReference type="Proteomes" id="UP000053617"/>
    </source>
</evidence>
<evidence type="ECO:0000256" key="4">
    <source>
        <dbReference type="ARBA" id="ARBA00022692"/>
    </source>
</evidence>
<dbReference type="InterPro" id="IPR036640">
    <property type="entry name" value="ABC1_TM_sf"/>
</dbReference>
<dbReference type="EMBL" id="KN847481">
    <property type="protein sequence ID" value="KIX01706.1"/>
    <property type="molecule type" value="Genomic_DNA"/>
</dbReference>
<organism evidence="14 15">
    <name type="scientific">Rhinocladiella mackenziei CBS 650.93</name>
    <dbReference type="NCBI Taxonomy" id="1442369"/>
    <lineage>
        <taxon>Eukaryota</taxon>
        <taxon>Fungi</taxon>
        <taxon>Dikarya</taxon>
        <taxon>Ascomycota</taxon>
        <taxon>Pezizomycotina</taxon>
        <taxon>Eurotiomycetes</taxon>
        <taxon>Chaetothyriomycetidae</taxon>
        <taxon>Chaetothyriales</taxon>
        <taxon>Herpotrichiellaceae</taxon>
        <taxon>Rhinocladiella</taxon>
    </lineage>
</organism>
<dbReference type="HOGENOM" id="CLU_000604_17_2_1"/>
<feature type="transmembrane region" description="Helical" evidence="11">
    <location>
        <begin position="264"/>
        <end position="282"/>
    </location>
</feature>
<evidence type="ECO:0000256" key="5">
    <source>
        <dbReference type="ARBA" id="ARBA00022741"/>
    </source>
</evidence>
<comment type="subcellular location">
    <subcellularLocation>
        <location evidence="1">Membrane</location>
        <topology evidence="1">Multi-pass membrane protein</topology>
    </subcellularLocation>
</comment>
<dbReference type="PROSITE" id="PS00211">
    <property type="entry name" value="ABC_TRANSPORTER_1"/>
    <property type="match status" value="1"/>
</dbReference>
<dbReference type="CDD" id="cd18578">
    <property type="entry name" value="ABC_6TM_Pgp_ABCB1_D2_like"/>
    <property type="match status" value="1"/>
</dbReference>
<keyword evidence="8 11" id="KW-0472">Membrane</keyword>
<evidence type="ECO:0000256" key="10">
    <source>
        <dbReference type="SAM" id="MobiDB-lite"/>
    </source>
</evidence>
<dbReference type="SUPFAM" id="SSF90123">
    <property type="entry name" value="ABC transporter transmembrane region"/>
    <property type="match status" value="2"/>
</dbReference>
<sequence length="1231" mass="136171">MADNVEKTTPSRDGSRPSSESSEKPKKEKEGSVKDYIRIFSYADKYDWILNIIAITPAIASGATLPLMSIIFGTFTHKFNSFGSGSSSPDQFRDDVDTFVLWFIYLFVGNNSNNSPLSTSIPRMYFTARIWHFDNLSNGATATQVTTNGNKIQSGIGEKLVFTVQGLAMFFASFVVALTTQWKLALITMCVIPAIFLTVGICVGIDSIFEARVTRIYSRAAVLAEEALSSIRTVHAFYAQKKMVEKYDTFLQQAHKEGNKKSPVYGIVFSTEYFCTYSAIALSFWQGFRMYQSGEIPNVGDVFTVVLSMTIAAASISMLAPQIQTISFAASAASELFSIVDKESQLDPLDPSGEQPATCEGRIEVRDLDFAYPSRPTAQVLRDFSLDIPAGKTTALVGASGSGKSTLVGLLERWYLPSAGKITLDGSDLADCNTKWLRSQIRLVQQEPLLFRGTVFQNVSKGFSDQQRTLPHEQQMELVRDACKASNADEFISELPRGYDTEVGERAGTLSGGQRQRIAIARSIISNPKILLLDEATSALDPKAEKVVQDALNRVSENRTTLVIAHKLATVRKADNVAVMSQEDDTFNVVDEKSPVDTLGEHLALQRTVTTVASQDDEPEKQKQVVGTLGYSLLRCIMIMFYEQKSLYWCFLISTIACLAAGATFPGQALLFSRLSTVFQSSGQEARDRADFYSLMFLAVALGNLVSYFAIGWICNIVGQTVTHRYRSEMFQQVLSQDIEFFDIPENTSGALTSKLATLPDQLQELISANILLIFVALVNVVSSSALALAYGWKLGLAVVFGALPPLLLAGYFRIRLETRLEEKNSESAAESAGLANEAVTSIRTIASLTLESHVLQEYSDMLSNIVLRSMRALVWTMFWFSLSQSIEFLAMALGFWYGSRLVASEEYTTTQFYIIFIGVLFAGQAGGQLFGYSTSITKAQGAANYILWLRTLKPNIRETEANQTNGPEGDGPVAIEDVDFRYRQRETSRVLRGISMTINAGQFVAFVGASGCGKSTLIALLERFYDPTTGRICLTTKDVSNMSPRLYRGHMSLVQQEPSLYQRSVRENVSLGLEREPPEEEIREACRKANALDFVVSLPQGFDTPCGSRGMQFSGGRRQRIAIARALIRNPRLLLLDEATSALDTRSERLVQAALDEATMSRTTVAVAHRLSTIRHADVIYVLANGKIAEMGTHAELRKLKGRYYVWRSLWIKRKDDLLQSESAIPVYLI</sequence>
<keyword evidence="6" id="KW-0067">ATP-binding</keyword>
<accession>A0A0D2IEM5</accession>
<feature type="transmembrane region" description="Helical" evidence="11">
    <location>
        <begin position="160"/>
        <end position="178"/>
    </location>
</feature>
<protein>
    <recommendedName>
        <fullName evidence="9">ABC multidrug transporter MDR2</fullName>
    </recommendedName>
</protein>
<evidence type="ECO:0000256" key="1">
    <source>
        <dbReference type="ARBA" id="ARBA00004141"/>
    </source>
</evidence>
<keyword evidence="4 11" id="KW-0812">Transmembrane</keyword>
<evidence type="ECO:0000259" key="13">
    <source>
        <dbReference type="PROSITE" id="PS50929"/>
    </source>
</evidence>
<keyword evidence="3" id="KW-0813">Transport</keyword>
<feature type="domain" description="ABC transporter" evidence="12">
    <location>
        <begin position="974"/>
        <end position="1211"/>
    </location>
</feature>
<feature type="transmembrane region" description="Helical" evidence="11">
    <location>
        <begin position="48"/>
        <end position="72"/>
    </location>
</feature>
<dbReference type="GO" id="GO:0090374">
    <property type="term" value="P:oligopeptide export from mitochondrion"/>
    <property type="evidence" value="ECO:0007669"/>
    <property type="project" value="TreeGrafter"/>
</dbReference>
<dbReference type="OrthoDB" id="6500128at2759"/>
<evidence type="ECO:0000256" key="6">
    <source>
        <dbReference type="ARBA" id="ARBA00022840"/>
    </source>
</evidence>
<feature type="domain" description="ABC transmembrane type-1" evidence="13">
    <location>
        <begin position="652"/>
        <end position="939"/>
    </location>
</feature>
<dbReference type="CDD" id="cd18577">
    <property type="entry name" value="ABC_6TM_Pgp_ABCB1_D1_like"/>
    <property type="match status" value="1"/>
</dbReference>
<dbReference type="PANTHER" id="PTHR43394">
    <property type="entry name" value="ATP-DEPENDENT PERMEASE MDL1, MITOCHONDRIAL"/>
    <property type="match status" value="1"/>
</dbReference>
<dbReference type="AlphaFoldDB" id="A0A0D2IEM5"/>
<dbReference type="Proteomes" id="UP000053617">
    <property type="component" value="Unassembled WGS sequence"/>
</dbReference>
<evidence type="ECO:0000256" key="9">
    <source>
        <dbReference type="ARBA" id="ARBA00049740"/>
    </source>
</evidence>
<reference evidence="14 15" key="1">
    <citation type="submission" date="2015-01" db="EMBL/GenBank/DDBJ databases">
        <title>The Genome Sequence of Rhinocladiella mackenzie CBS 650.93.</title>
        <authorList>
            <consortium name="The Broad Institute Genomics Platform"/>
            <person name="Cuomo C."/>
            <person name="de Hoog S."/>
            <person name="Gorbushina A."/>
            <person name="Stielow B."/>
            <person name="Teixiera M."/>
            <person name="Abouelleil A."/>
            <person name="Chapman S.B."/>
            <person name="Priest M."/>
            <person name="Young S.K."/>
            <person name="Wortman J."/>
            <person name="Nusbaum C."/>
            <person name="Birren B."/>
        </authorList>
    </citation>
    <scope>NUCLEOTIDE SEQUENCE [LARGE SCALE GENOMIC DNA]</scope>
    <source>
        <strain evidence="14 15">CBS 650.93</strain>
    </source>
</reference>
<dbReference type="VEuPathDB" id="FungiDB:Z518_09432"/>
<feature type="transmembrane region" description="Helical" evidence="11">
    <location>
        <begin position="771"/>
        <end position="791"/>
    </location>
</feature>
<dbReference type="GO" id="GO:0016887">
    <property type="term" value="F:ATP hydrolysis activity"/>
    <property type="evidence" value="ECO:0007669"/>
    <property type="project" value="InterPro"/>
</dbReference>